<evidence type="ECO:0000313" key="2">
    <source>
        <dbReference type="EMBL" id="GBN17288.1"/>
    </source>
</evidence>
<dbReference type="AlphaFoldDB" id="A0A4Y2LRB5"/>
<dbReference type="EMBL" id="BGPR01006243">
    <property type="protein sequence ID" value="GBN17288.1"/>
    <property type="molecule type" value="Genomic_DNA"/>
</dbReference>
<accession>A0A4Y2LRB5</accession>
<dbReference type="OrthoDB" id="6774116at2759"/>
<reference evidence="2 3" key="1">
    <citation type="journal article" date="2019" name="Sci. Rep.">
        <title>Orb-weaving spider Araneus ventricosus genome elucidates the spidroin gene catalogue.</title>
        <authorList>
            <person name="Kono N."/>
            <person name="Nakamura H."/>
            <person name="Ohtoshi R."/>
            <person name="Moran D.A.P."/>
            <person name="Shinohara A."/>
            <person name="Yoshida Y."/>
            <person name="Fujiwara M."/>
            <person name="Mori M."/>
            <person name="Tomita M."/>
            <person name="Arakawa K."/>
        </authorList>
    </citation>
    <scope>NUCLEOTIDE SEQUENCE [LARGE SCALE GENOMIC DNA]</scope>
</reference>
<gene>
    <name evidence="2" type="ORF">AVEN_244045_1</name>
</gene>
<organism evidence="2 3">
    <name type="scientific">Araneus ventricosus</name>
    <name type="common">Orbweaver spider</name>
    <name type="synonym">Epeira ventricosa</name>
    <dbReference type="NCBI Taxonomy" id="182803"/>
    <lineage>
        <taxon>Eukaryota</taxon>
        <taxon>Metazoa</taxon>
        <taxon>Ecdysozoa</taxon>
        <taxon>Arthropoda</taxon>
        <taxon>Chelicerata</taxon>
        <taxon>Arachnida</taxon>
        <taxon>Araneae</taxon>
        <taxon>Araneomorphae</taxon>
        <taxon>Entelegynae</taxon>
        <taxon>Araneoidea</taxon>
        <taxon>Araneidae</taxon>
        <taxon>Araneus</taxon>
    </lineage>
</organism>
<keyword evidence="3" id="KW-1185">Reference proteome</keyword>
<proteinExistence type="predicted"/>
<feature type="region of interest" description="Disordered" evidence="1">
    <location>
        <begin position="70"/>
        <end position="93"/>
    </location>
</feature>
<evidence type="ECO:0000313" key="3">
    <source>
        <dbReference type="Proteomes" id="UP000499080"/>
    </source>
</evidence>
<comment type="caution">
    <text evidence="2">The sequence shown here is derived from an EMBL/GenBank/DDBJ whole genome shotgun (WGS) entry which is preliminary data.</text>
</comment>
<evidence type="ECO:0000256" key="1">
    <source>
        <dbReference type="SAM" id="MobiDB-lite"/>
    </source>
</evidence>
<sequence>MKIQILAMMTMDLRIFYKIMFLIMKFELNDTESEEDGDSGNEEVNNYQLFSSKDGVEWTKTKCRQNIRTRHNIMSRLPGTKGPAKDVTNPVKS</sequence>
<dbReference type="Proteomes" id="UP000499080">
    <property type="component" value="Unassembled WGS sequence"/>
</dbReference>
<name>A0A4Y2LRB5_ARAVE</name>
<protein>
    <submittedName>
        <fullName evidence="2">Uncharacterized protein</fullName>
    </submittedName>
</protein>